<comment type="caution">
    <text evidence="2">The sequence shown here is derived from an EMBL/GenBank/DDBJ whole genome shotgun (WGS) entry which is preliminary data.</text>
</comment>
<dbReference type="AlphaFoldDB" id="A0ABD3G387"/>
<dbReference type="Proteomes" id="UP001632037">
    <property type="component" value="Unassembled WGS sequence"/>
</dbReference>
<feature type="region of interest" description="Disordered" evidence="1">
    <location>
        <begin position="65"/>
        <end position="102"/>
    </location>
</feature>
<feature type="compositionally biased region" description="Polar residues" evidence="1">
    <location>
        <begin position="70"/>
        <end position="81"/>
    </location>
</feature>
<evidence type="ECO:0000256" key="1">
    <source>
        <dbReference type="SAM" id="MobiDB-lite"/>
    </source>
</evidence>
<reference evidence="2 3" key="1">
    <citation type="submission" date="2024-09" db="EMBL/GenBank/DDBJ databases">
        <title>Genome sequencing and assembly of Phytophthora oleae, isolate VK10A, causative agent of rot of olive drupes.</title>
        <authorList>
            <person name="Conti Taguali S."/>
            <person name="Riolo M."/>
            <person name="La Spada F."/>
            <person name="Cacciola S.O."/>
            <person name="Dionisio G."/>
        </authorList>
    </citation>
    <scope>NUCLEOTIDE SEQUENCE [LARGE SCALE GENOMIC DNA]</scope>
    <source>
        <strain evidence="2 3">VK10A</strain>
    </source>
</reference>
<evidence type="ECO:0000313" key="2">
    <source>
        <dbReference type="EMBL" id="KAL3672682.1"/>
    </source>
</evidence>
<dbReference type="EMBL" id="JBIMZQ010000003">
    <property type="protein sequence ID" value="KAL3672682.1"/>
    <property type="molecule type" value="Genomic_DNA"/>
</dbReference>
<keyword evidence="3" id="KW-1185">Reference proteome</keyword>
<protein>
    <submittedName>
        <fullName evidence="2">Uncharacterized protein</fullName>
    </submittedName>
</protein>
<sequence>MKLDLSQALRLMFAQCQKELEETLALLDAAPDASTSSPFTALSPSIGLWEPYMHWGIADDNIDDFPAVNPDNSSLSVQNPEPATKKKQKRKPGFNPNRARDERRVQLIALNEQVAELEFTRNQLRAIRNQRPKQLSDKTHQDQVPPVWQEICNGQLNQRLQAERENIRLKQQYERDRQLFVNLKKLLYPRQTRKQSKSGAKKHTRRTDIPAGYIERMAALIFKELEVRVKICYEKVDSFFETNRIVPITLSTHNSFLDSGKGTERKFYDKRVIFFEMNATATAWWENWQSYRGQGLGDTEVDEIVERFGLEMNDFKTNTSATAYGQQITHRYVEEGRVVFVFDAYLEAFGYQNERVDGVYFLEQTYVLVQPETRAIEGASTCISTCYVITPHYLDPKLEQDGKAAEFVDFLVSSMSSNMMGLSEMVENLLLDRALQSVSLA</sequence>
<accession>A0ABD3G387</accession>
<gene>
    <name evidence="2" type="ORF">V7S43_001977</name>
</gene>
<proteinExistence type="predicted"/>
<organism evidence="2 3">
    <name type="scientific">Phytophthora oleae</name>
    <dbReference type="NCBI Taxonomy" id="2107226"/>
    <lineage>
        <taxon>Eukaryota</taxon>
        <taxon>Sar</taxon>
        <taxon>Stramenopiles</taxon>
        <taxon>Oomycota</taxon>
        <taxon>Peronosporomycetes</taxon>
        <taxon>Peronosporales</taxon>
        <taxon>Peronosporaceae</taxon>
        <taxon>Phytophthora</taxon>
    </lineage>
</organism>
<dbReference type="PANTHER" id="PTHR35796">
    <property type="entry name" value="HYPOTHETICAL CYTOSOLIC PROTEIN"/>
    <property type="match status" value="1"/>
</dbReference>
<dbReference type="PANTHER" id="PTHR35796:SF3">
    <property type="entry name" value="BHLH DOMAIN-CONTAINING PROTEIN"/>
    <property type="match status" value="1"/>
</dbReference>
<evidence type="ECO:0000313" key="3">
    <source>
        <dbReference type="Proteomes" id="UP001632037"/>
    </source>
</evidence>
<name>A0ABD3G387_9STRA</name>